<evidence type="ECO:0000256" key="2">
    <source>
        <dbReference type="ARBA" id="ARBA00022723"/>
    </source>
</evidence>
<dbReference type="Proteomes" id="UP000037510">
    <property type="component" value="Unassembled WGS sequence"/>
</dbReference>
<dbReference type="InterPro" id="IPR011707">
    <property type="entry name" value="Cu-oxidase-like_N"/>
</dbReference>
<gene>
    <name evidence="9" type="ORF">OBRU01_00880</name>
</gene>
<comment type="caution">
    <text evidence="9">The sequence shown here is derived from an EMBL/GenBank/DDBJ whole genome shotgun (WGS) entry which is preliminary data.</text>
</comment>
<reference evidence="9 10" key="1">
    <citation type="journal article" date="2015" name="Genome Biol. Evol.">
        <title>The genome of winter moth (Operophtera brumata) provides a genomic perspective on sexual dimorphism and phenology.</title>
        <authorList>
            <person name="Derks M.F."/>
            <person name="Smit S."/>
            <person name="Salis L."/>
            <person name="Schijlen E."/>
            <person name="Bossers A."/>
            <person name="Mateman C."/>
            <person name="Pijl A.S."/>
            <person name="de Ridder D."/>
            <person name="Groenen M.A."/>
            <person name="Visser M.E."/>
            <person name="Megens H.J."/>
        </authorList>
    </citation>
    <scope>NUCLEOTIDE SEQUENCE [LARGE SCALE GENOMIC DNA]</scope>
    <source>
        <strain evidence="9">WM2013NL</strain>
        <tissue evidence="9">Head and thorax</tissue>
    </source>
</reference>
<feature type="domain" description="Plastocyanin-like" evidence="8">
    <location>
        <begin position="80"/>
        <end position="119"/>
    </location>
</feature>
<evidence type="ECO:0000313" key="9">
    <source>
        <dbReference type="EMBL" id="KOB79192.1"/>
    </source>
</evidence>
<dbReference type="InterPro" id="IPR001117">
    <property type="entry name" value="Cu-oxidase_2nd"/>
</dbReference>
<evidence type="ECO:0000259" key="7">
    <source>
        <dbReference type="Pfam" id="PF07731"/>
    </source>
</evidence>
<dbReference type="EMBL" id="JTDY01000047">
    <property type="protein sequence ID" value="KOB79192.1"/>
    <property type="molecule type" value="Genomic_DNA"/>
</dbReference>
<dbReference type="SUPFAM" id="SSF49503">
    <property type="entry name" value="Cupredoxins"/>
    <property type="match status" value="3"/>
</dbReference>
<feature type="chain" id="PRO_5005573524" evidence="5">
    <location>
        <begin position="21"/>
        <end position="502"/>
    </location>
</feature>
<dbReference type="Gene3D" id="2.60.40.420">
    <property type="entry name" value="Cupredoxins - blue copper proteins"/>
    <property type="match status" value="3"/>
</dbReference>
<dbReference type="GO" id="GO:0006826">
    <property type="term" value="P:iron ion transport"/>
    <property type="evidence" value="ECO:0007669"/>
    <property type="project" value="TreeGrafter"/>
</dbReference>
<protein>
    <submittedName>
        <fullName evidence="9">Laccase-25</fullName>
    </submittedName>
</protein>
<dbReference type="GO" id="GO:0005886">
    <property type="term" value="C:plasma membrane"/>
    <property type="evidence" value="ECO:0007669"/>
    <property type="project" value="TreeGrafter"/>
</dbReference>
<dbReference type="PANTHER" id="PTHR11709:SF394">
    <property type="entry name" value="FI03373P-RELATED"/>
    <property type="match status" value="1"/>
</dbReference>
<evidence type="ECO:0000256" key="4">
    <source>
        <dbReference type="ARBA" id="ARBA00023008"/>
    </source>
</evidence>
<evidence type="ECO:0000256" key="3">
    <source>
        <dbReference type="ARBA" id="ARBA00023002"/>
    </source>
</evidence>
<dbReference type="CDD" id="cd13884">
    <property type="entry name" value="CuRO_2_tcLCC_insect_like"/>
    <property type="match status" value="1"/>
</dbReference>
<evidence type="ECO:0000256" key="5">
    <source>
        <dbReference type="SAM" id="SignalP"/>
    </source>
</evidence>
<dbReference type="AlphaFoldDB" id="A0A0L7LUQ7"/>
<keyword evidence="3" id="KW-0560">Oxidoreductase</keyword>
<dbReference type="STRING" id="104452.A0A0L7LUQ7"/>
<accession>A0A0L7LUQ7</accession>
<dbReference type="PANTHER" id="PTHR11709">
    <property type="entry name" value="MULTI-COPPER OXIDASE"/>
    <property type="match status" value="1"/>
</dbReference>
<dbReference type="InterPro" id="IPR008972">
    <property type="entry name" value="Cupredoxin"/>
</dbReference>
<keyword evidence="2" id="KW-0479">Metal-binding</keyword>
<dbReference type="Pfam" id="PF00394">
    <property type="entry name" value="Cu-oxidase"/>
    <property type="match status" value="1"/>
</dbReference>
<keyword evidence="4" id="KW-0186">Copper</keyword>
<feature type="signal peptide" evidence="5">
    <location>
        <begin position="1"/>
        <end position="20"/>
    </location>
</feature>
<dbReference type="FunFam" id="2.60.40.420:FF:000045">
    <property type="entry name" value="Laccase 2"/>
    <property type="match status" value="1"/>
</dbReference>
<evidence type="ECO:0000259" key="6">
    <source>
        <dbReference type="Pfam" id="PF00394"/>
    </source>
</evidence>
<evidence type="ECO:0000256" key="1">
    <source>
        <dbReference type="ARBA" id="ARBA00010609"/>
    </source>
</evidence>
<evidence type="ECO:0000259" key="8">
    <source>
        <dbReference type="Pfam" id="PF07732"/>
    </source>
</evidence>
<feature type="domain" description="Plastocyanin-like" evidence="7">
    <location>
        <begin position="381"/>
        <end position="460"/>
    </location>
</feature>
<dbReference type="InterPro" id="IPR045087">
    <property type="entry name" value="Cu-oxidase_fam"/>
</dbReference>
<dbReference type="GO" id="GO:0016491">
    <property type="term" value="F:oxidoreductase activity"/>
    <property type="evidence" value="ECO:0007669"/>
    <property type="project" value="UniProtKB-KW"/>
</dbReference>
<organism evidence="9 10">
    <name type="scientific">Operophtera brumata</name>
    <name type="common">Winter moth</name>
    <name type="synonym">Phalaena brumata</name>
    <dbReference type="NCBI Taxonomy" id="104452"/>
    <lineage>
        <taxon>Eukaryota</taxon>
        <taxon>Metazoa</taxon>
        <taxon>Ecdysozoa</taxon>
        <taxon>Arthropoda</taxon>
        <taxon>Hexapoda</taxon>
        <taxon>Insecta</taxon>
        <taxon>Pterygota</taxon>
        <taxon>Neoptera</taxon>
        <taxon>Endopterygota</taxon>
        <taxon>Lepidoptera</taxon>
        <taxon>Glossata</taxon>
        <taxon>Ditrysia</taxon>
        <taxon>Geometroidea</taxon>
        <taxon>Geometridae</taxon>
        <taxon>Larentiinae</taxon>
        <taxon>Operophtera</taxon>
    </lineage>
</organism>
<keyword evidence="5" id="KW-0732">Signal</keyword>
<feature type="domain" description="Plastocyanin-like" evidence="6">
    <location>
        <begin position="170"/>
        <end position="280"/>
    </location>
</feature>
<dbReference type="Pfam" id="PF07732">
    <property type="entry name" value="Cu-oxidase_3"/>
    <property type="match status" value="1"/>
</dbReference>
<dbReference type="InterPro" id="IPR011706">
    <property type="entry name" value="Cu-oxidase_C"/>
</dbReference>
<keyword evidence="10" id="KW-1185">Reference proteome</keyword>
<dbReference type="GO" id="GO:0005507">
    <property type="term" value="F:copper ion binding"/>
    <property type="evidence" value="ECO:0007669"/>
    <property type="project" value="InterPro"/>
</dbReference>
<comment type="similarity">
    <text evidence="1">Belongs to the multicopper oxidase family.</text>
</comment>
<evidence type="ECO:0000313" key="10">
    <source>
        <dbReference type="Proteomes" id="UP000037510"/>
    </source>
</evidence>
<name>A0A0L7LUQ7_OPEBR</name>
<dbReference type="Pfam" id="PF07731">
    <property type="entry name" value="Cu-oxidase_2"/>
    <property type="match status" value="1"/>
</dbReference>
<sequence length="502" mass="55660">MKALVCCLFVIANISFHGKASLDSISLTSANVVLEDLTKFSDKSCYRPCKFNVKPKRCHYTFRIEPSILDDGKPGLTINENRIPDQDLAMHWHGVDQKGSPYMDGVPMVTQCPIVSHQNDGVYGSLVVNQPQPLEPHSSLYDYDRSKEHSLLIGVKFPVLMTGNLEDMSHVAPESLLINGDKENTKLFVMQGYSYRLRLINAIAIECPVAVSIDQHEMIAIATDGRPVKPVTARSVQLYPGERMDVVVRASQESGGYWVRVQGTGAGACATVSANAMLLYSGFNYTSMLQENKHETHGDTSLSSVTLNGQMMESLQDVTYTSEPKSVYLGIDRNLVNYKDDDIDFRYGIVQINSKSFLYPNAPILLKPEEVVADKVCNVGFGSNDSYTFHMHGLGMQIIATGQRHDGLPLSKNQFLRLDQEIKIARNTLNPPTKDTVTVPNKGYTIVRLRPERGSWLFECRSCGLSSLPAAIIIQVQQTLPKAVVEALPKCGNYRPPDVLLN</sequence>
<proteinExistence type="inferred from homology"/>